<feature type="domain" description="Aminoglycoside phosphotransferase" evidence="1">
    <location>
        <begin position="31"/>
        <end position="294"/>
    </location>
</feature>
<reference evidence="2 3" key="1">
    <citation type="submission" date="2019-02" db="EMBL/GenBank/DDBJ databases">
        <title>Deep-cultivation of Planctomycetes and their phenomic and genomic characterization uncovers novel biology.</title>
        <authorList>
            <person name="Wiegand S."/>
            <person name="Jogler M."/>
            <person name="Boedeker C."/>
            <person name="Pinto D."/>
            <person name="Vollmers J."/>
            <person name="Rivas-Marin E."/>
            <person name="Kohn T."/>
            <person name="Peeters S.H."/>
            <person name="Heuer A."/>
            <person name="Rast P."/>
            <person name="Oberbeckmann S."/>
            <person name="Bunk B."/>
            <person name="Jeske O."/>
            <person name="Meyerdierks A."/>
            <person name="Storesund J.E."/>
            <person name="Kallscheuer N."/>
            <person name="Luecker S."/>
            <person name="Lage O.M."/>
            <person name="Pohl T."/>
            <person name="Merkel B.J."/>
            <person name="Hornburger P."/>
            <person name="Mueller R.-W."/>
            <person name="Bruemmer F."/>
            <person name="Labrenz M."/>
            <person name="Spormann A.M."/>
            <person name="Op Den Camp H."/>
            <person name="Overmann J."/>
            <person name="Amann R."/>
            <person name="Jetten M.S.M."/>
            <person name="Mascher T."/>
            <person name="Medema M.H."/>
            <person name="Devos D.P."/>
            <person name="Kaster A.-K."/>
            <person name="Ovreas L."/>
            <person name="Rohde M."/>
            <person name="Galperin M.Y."/>
            <person name="Jogler C."/>
        </authorList>
    </citation>
    <scope>NUCLEOTIDE SEQUENCE [LARGE SCALE GENOMIC DNA]</scope>
    <source>
        <strain evidence="2 3">CA54</strain>
    </source>
</reference>
<dbReference type="Gene3D" id="3.90.1200.10">
    <property type="match status" value="1"/>
</dbReference>
<keyword evidence="2" id="KW-0418">Kinase</keyword>
<dbReference type="RefSeq" id="WP_146370534.1">
    <property type="nucleotide sequence ID" value="NZ_SJPP01000001.1"/>
</dbReference>
<evidence type="ECO:0000313" key="3">
    <source>
        <dbReference type="Proteomes" id="UP000320735"/>
    </source>
</evidence>
<accession>A0A5C6BN54</accession>
<dbReference type="EMBL" id="SJPP01000001">
    <property type="protein sequence ID" value="TWU13167.1"/>
    <property type="molecule type" value="Genomic_DNA"/>
</dbReference>
<keyword evidence="2" id="KW-0808">Transferase</keyword>
<organism evidence="2 3">
    <name type="scientific">Symmachiella macrocystis</name>
    <dbReference type="NCBI Taxonomy" id="2527985"/>
    <lineage>
        <taxon>Bacteria</taxon>
        <taxon>Pseudomonadati</taxon>
        <taxon>Planctomycetota</taxon>
        <taxon>Planctomycetia</taxon>
        <taxon>Planctomycetales</taxon>
        <taxon>Planctomycetaceae</taxon>
        <taxon>Symmachiella</taxon>
    </lineage>
</organism>
<gene>
    <name evidence="2" type="ORF">CA54_19930</name>
</gene>
<sequence>MQDDKQQGVLRRVLANYSSQYHPTQCVPVNQAGFSGARVWKATTASGEFAVRQWPAEGLHSDRLLGLHQLLHHLRDQHIKWIAPPVTAVSGTTLVDVGSHLWQLEPWMPGAADYLVQPSEAKLSAALRALASWHRAAATFRPSENHRQWFASHDNAASPGIGERLRLVVKWNSKRLDMASRSVEGHAWSEFQAVASQLISAFKSMAPRVADELRMAAGLRFRLQPCLRDVWHDHILFVGEEVTGIIDPSACRSETVAGDIARLVGSLVGDDRRGWETALTAYQSVCRLSIDEWAAVELFDRSGVLLSGMTWVQWIAMEGRPVDDRERVLARMTAILTRLQNIGG</sequence>
<dbReference type="AlphaFoldDB" id="A0A5C6BN54"/>
<proteinExistence type="predicted"/>
<dbReference type="InterPro" id="IPR002575">
    <property type="entry name" value="Aminoglycoside_PTrfase"/>
</dbReference>
<evidence type="ECO:0000259" key="1">
    <source>
        <dbReference type="Pfam" id="PF01636"/>
    </source>
</evidence>
<name>A0A5C6BN54_9PLAN</name>
<dbReference type="Proteomes" id="UP000320735">
    <property type="component" value="Unassembled WGS sequence"/>
</dbReference>
<dbReference type="OrthoDB" id="283096at2"/>
<comment type="caution">
    <text evidence="2">The sequence shown here is derived from an EMBL/GenBank/DDBJ whole genome shotgun (WGS) entry which is preliminary data.</text>
</comment>
<protein>
    <submittedName>
        <fullName evidence="2">Homoserine kinase</fullName>
    </submittedName>
</protein>
<dbReference type="GO" id="GO:0016301">
    <property type="term" value="F:kinase activity"/>
    <property type="evidence" value="ECO:0007669"/>
    <property type="project" value="UniProtKB-KW"/>
</dbReference>
<keyword evidence="3" id="KW-1185">Reference proteome</keyword>
<dbReference type="SUPFAM" id="SSF56112">
    <property type="entry name" value="Protein kinase-like (PK-like)"/>
    <property type="match status" value="1"/>
</dbReference>
<evidence type="ECO:0000313" key="2">
    <source>
        <dbReference type="EMBL" id="TWU13167.1"/>
    </source>
</evidence>
<dbReference type="InterPro" id="IPR011009">
    <property type="entry name" value="Kinase-like_dom_sf"/>
</dbReference>
<dbReference type="Pfam" id="PF01636">
    <property type="entry name" value="APH"/>
    <property type="match status" value="1"/>
</dbReference>